<dbReference type="Proteomes" id="UP000277204">
    <property type="component" value="Unassembled WGS sequence"/>
</dbReference>
<gene>
    <name evidence="1" type="ORF">SMRZ_LOCUS23609</name>
</gene>
<organism evidence="1 2">
    <name type="scientific">Schistosoma margrebowiei</name>
    <dbReference type="NCBI Taxonomy" id="48269"/>
    <lineage>
        <taxon>Eukaryota</taxon>
        <taxon>Metazoa</taxon>
        <taxon>Spiralia</taxon>
        <taxon>Lophotrochozoa</taxon>
        <taxon>Platyhelminthes</taxon>
        <taxon>Trematoda</taxon>
        <taxon>Digenea</taxon>
        <taxon>Strigeidida</taxon>
        <taxon>Schistosomatoidea</taxon>
        <taxon>Schistosomatidae</taxon>
        <taxon>Schistosoma</taxon>
    </lineage>
</organism>
<proteinExistence type="predicted"/>
<evidence type="ECO:0000313" key="2">
    <source>
        <dbReference type="Proteomes" id="UP000277204"/>
    </source>
</evidence>
<evidence type="ECO:0000313" key="1">
    <source>
        <dbReference type="EMBL" id="VDP47952.1"/>
    </source>
</evidence>
<dbReference type="AlphaFoldDB" id="A0A3P8D9K4"/>
<name>A0A3P8D9K4_9TREM</name>
<dbReference type="EMBL" id="UZAI01019825">
    <property type="protein sequence ID" value="VDP47952.1"/>
    <property type="molecule type" value="Genomic_DNA"/>
</dbReference>
<keyword evidence="2" id="KW-1185">Reference proteome</keyword>
<reference evidence="1 2" key="1">
    <citation type="submission" date="2018-11" db="EMBL/GenBank/DDBJ databases">
        <authorList>
            <consortium name="Pathogen Informatics"/>
        </authorList>
    </citation>
    <scope>NUCLEOTIDE SEQUENCE [LARGE SCALE GENOMIC DNA]</scope>
    <source>
        <strain evidence="1 2">Zambia</strain>
    </source>
</reference>
<accession>A0A3P8D9K4</accession>
<protein>
    <submittedName>
        <fullName evidence="1">Uncharacterized protein</fullName>
    </submittedName>
</protein>
<sequence length="75" mass="9259">MLITFLFCNTFNLIVTVHTKWTYFRRFYLNIYLLISNSTHLNLRRKILFILSFLRINSINYFCSNHLHHVLRYSE</sequence>